<dbReference type="PROSITE" id="PS50054">
    <property type="entry name" value="TYR_PHOSPHATASE_DUAL"/>
    <property type="match status" value="1"/>
</dbReference>
<evidence type="ECO:0000259" key="7">
    <source>
        <dbReference type="PROSITE" id="PS50056"/>
    </source>
</evidence>
<evidence type="ECO:0000313" key="8">
    <source>
        <dbReference type="EMBL" id="NDV36984.1"/>
    </source>
</evidence>
<comment type="similarity">
    <text evidence="1">Belongs to the protein-tyrosine phosphatase family. Non-receptor class dual specificity subfamily.</text>
</comment>
<evidence type="ECO:0000256" key="4">
    <source>
        <dbReference type="ARBA" id="ARBA00022912"/>
    </source>
</evidence>
<dbReference type="InterPro" id="IPR000387">
    <property type="entry name" value="Tyr_Pase_dom"/>
</dbReference>
<accession>A0A6B2LJ32</accession>
<dbReference type="CDD" id="cd14498">
    <property type="entry name" value="DSP"/>
    <property type="match status" value="1"/>
</dbReference>
<dbReference type="SMART" id="SM00195">
    <property type="entry name" value="DSPc"/>
    <property type="match status" value="1"/>
</dbReference>
<dbReference type="InterPro" id="IPR029021">
    <property type="entry name" value="Prot-tyrosine_phosphatase-like"/>
</dbReference>
<dbReference type="Pfam" id="PF00782">
    <property type="entry name" value="DSPc"/>
    <property type="match status" value="1"/>
</dbReference>
<dbReference type="GO" id="GO:0043409">
    <property type="term" value="P:negative regulation of MAPK cascade"/>
    <property type="evidence" value="ECO:0007669"/>
    <property type="project" value="TreeGrafter"/>
</dbReference>
<keyword evidence="3" id="KW-0378">Hydrolase</keyword>
<protein>
    <recommendedName>
        <fullName evidence="2">protein-tyrosine-phosphatase</fullName>
        <ecNumber evidence="2">3.1.3.48</ecNumber>
    </recommendedName>
</protein>
<dbReference type="PROSITE" id="PS50056">
    <property type="entry name" value="TYR_PHOSPHATASE_2"/>
    <property type="match status" value="1"/>
</dbReference>
<feature type="domain" description="Tyrosine-protein phosphatase" evidence="6">
    <location>
        <begin position="30"/>
        <end position="173"/>
    </location>
</feature>
<dbReference type="GO" id="GO:0005737">
    <property type="term" value="C:cytoplasm"/>
    <property type="evidence" value="ECO:0007669"/>
    <property type="project" value="TreeGrafter"/>
</dbReference>
<proteinExistence type="inferred from homology"/>
<dbReference type="InterPro" id="IPR020422">
    <property type="entry name" value="TYR_PHOSPHATASE_DUAL_dom"/>
</dbReference>
<evidence type="ECO:0000259" key="6">
    <source>
        <dbReference type="PROSITE" id="PS50054"/>
    </source>
</evidence>
<evidence type="ECO:0000256" key="1">
    <source>
        <dbReference type="ARBA" id="ARBA00008601"/>
    </source>
</evidence>
<dbReference type="GO" id="GO:0004722">
    <property type="term" value="F:protein serine/threonine phosphatase activity"/>
    <property type="evidence" value="ECO:0007669"/>
    <property type="project" value="UniProtKB-EC"/>
</dbReference>
<evidence type="ECO:0000256" key="5">
    <source>
        <dbReference type="ARBA" id="ARBA00047761"/>
    </source>
</evidence>
<name>A0A6B2LJ32_9EUKA</name>
<evidence type="ECO:0000256" key="3">
    <source>
        <dbReference type="ARBA" id="ARBA00022801"/>
    </source>
</evidence>
<sequence length="196" mass="22481">MPVTNTKFSLNLATVKDKEASAQDDIPSARTSEIVEGLIWLGNVKDAKNIVKLKQLGITHILNCADDVSNYFEGEFVYCNLQVKDFARDSGISRVFPRALQFVQEVRDSKGRMLVHCMAGQNRSVTISIIILMHLHQWTLRQSYDYLLAKREGICPFDDNKRELIQYELRSYGSNSMNEKDFILVQNLRRPETAHL</sequence>
<dbReference type="Gene3D" id="3.90.190.10">
    <property type="entry name" value="Protein tyrosine phosphatase superfamily"/>
    <property type="match status" value="1"/>
</dbReference>
<keyword evidence="4" id="KW-0904">Protein phosphatase</keyword>
<dbReference type="PANTHER" id="PTHR10159">
    <property type="entry name" value="DUAL SPECIFICITY PROTEIN PHOSPHATASE"/>
    <property type="match status" value="1"/>
</dbReference>
<comment type="catalytic activity">
    <reaction evidence="5">
        <text>O-phospho-L-seryl-[protein] + H2O = L-seryl-[protein] + phosphate</text>
        <dbReference type="Rhea" id="RHEA:20629"/>
        <dbReference type="Rhea" id="RHEA-COMP:9863"/>
        <dbReference type="Rhea" id="RHEA-COMP:11604"/>
        <dbReference type="ChEBI" id="CHEBI:15377"/>
        <dbReference type="ChEBI" id="CHEBI:29999"/>
        <dbReference type="ChEBI" id="CHEBI:43474"/>
        <dbReference type="ChEBI" id="CHEBI:83421"/>
        <dbReference type="EC" id="3.1.3.16"/>
    </reaction>
</comment>
<dbReference type="EMBL" id="GIBP01008015">
    <property type="protein sequence ID" value="NDV36984.1"/>
    <property type="molecule type" value="Transcribed_RNA"/>
</dbReference>
<dbReference type="InterPro" id="IPR000340">
    <property type="entry name" value="Dual-sp_phosphatase_cat-dom"/>
</dbReference>
<dbReference type="AlphaFoldDB" id="A0A6B2LJ32"/>
<dbReference type="EC" id="3.1.3.48" evidence="2"/>
<evidence type="ECO:0000256" key="2">
    <source>
        <dbReference type="ARBA" id="ARBA00013064"/>
    </source>
</evidence>
<dbReference type="SUPFAM" id="SSF52799">
    <property type="entry name" value="(Phosphotyrosine protein) phosphatases II"/>
    <property type="match status" value="1"/>
</dbReference>
<organism evidence="8">
    <name type="scientific">Arcella intermedia</name>
    <dbReference type="NCBI Taxonomy" id="1963864"/>
    <lineage>
        <taxon>Eukaryota</taxon>
        <taxon>Amoebozoa</taxon>
        <taxon>Tubulinea</taxon>
        <taxon>Elardia</taxon>
        <taxon>Arcellinida</taxon>
        <taxon>Sphaerothecina</taxon>
        <taxon>Arcellidae</taxon>
        <taxon>Arcella</taxon>
    </lineage>
</organism>
<feature type="domain" description="Tyrosine specific protein phosphatases" evidence="7">
    <location>
        <begin position="100"/>
        <end position="162"/>
    </location>
</feature>
<dbReference type="GO" id="GO:0004725">
    <property type="term" value="F:protein tyrosine phosphatase activity"/>
    <property type="evidence" value="ECO:0007669"/>
    <property type="project" value="UniProtKB-EC"/>
</dbReference>
<dbReference type="PANTHER" id="PTHR10159:SF530">
    <property type="entry name" value="DUAL SPECIFICITY PROTEIN PHOSPHATASE DDB_G0271350-RELATED"/>
    <property type="match status" value="1"/>
</dbReference>
<reference evidence="8" key="1">
    <citation type="journal article" date="2020" name="J. Eukaryot. Microbiol.">
        <title>De novo Sequencing, Assembly and Annotation of the Transcriptome for the Free-Living Testate Amoeba Arcella intermedia.</title>
        <authorList>
            <person name="Ribeiro G.M."/>
            <person name="Porfirio-Sousa A.L."/>
            <person name="Maurer-Alcala X.X."/>
            <person name="Katz L.A."/>
            <person name="Lahr D.J.G."/>
        </authorList>
    </citation>
    <scope>NUCLEOTIDE SEQUENCE</scope>
</reference>